<keyword evidence="1" id="KW-1133">Transmembrane helix</keyword>
<dbReference type="Pfam" id="PF00498">
    <property type="entry name" value="FHA"/>
    <property type="match status" value="1"/>
</dbReference>
<dbReference type="EMBL" id="JACRIW010000001">
    <property type="protein sequence ID" value="MBI5167853.1"/>
    <property type="molecule type" value="Genomic_DNA"/>
</dbReference>
<proteinExistence type="predicted"/>
<sequence>MRRLLLATTTFALLAPIAWAAPVSQLAIDHVYVNGSDHVVALRATDEAGLAVPDLEREFEITVDGKGVGAIRVKSPFDAGPRTVTVVVDGALLQPSSDARPFVEGVLAALANQLAPGDRVRVVSAGPKVSMLEWNAATLKASPGEARRLAQDGGAKLFDALAEGAHAAADSRTASSALLLVITRGADQSSRARVDDVLARCTVGEGVTSVAVALLEDGGDAKAADKLDRLAGVTHGMLRRTPAMGGAAQDFVTAALGLSRRYELRFRPLEYDRGEDRHAVEVRLAGGGAGPQASQAYRLSEVSDTPWWKSLWVWVIVLVALAVAAAVLLLSRRRPIGLLVVSGGDDDGTWFEMFDLPLTIGSALQNDVLLVGEGISRNHCVLEREGREVVLVDTNSEKGTFVNDERIRRRALADEDRIRIGDELELVYEARR</sequence>
<keyword evidence="1" id="KW-0472">Membrane</keyword>
<feature type="chain" id="PRO_5037320193" evidence="2">
    <location>
        <begin position="21"/>
        <end position="432"/>
    </location>
</feature>
<feature type="transmembrane region" description="Helical" evidence="1">
    <location>
        <begin position="311"/>
        <end position="330"/>
    </location>
</feature>
<keyword evidence="2" id="KW-0732">Signal</keyword>
<dbReference type="PROSITE" id="PS50006">
    <property type="entry name" value="FHA_DOMAIN"/>
    <property type="match status" value="1"/>
</dbReference>
<dbReference type="SMART" id="SM00240">
    <property type="entry name" value="FHA"/>
    <property type="match status" value="1"/>
</dbReference>
<evidence type="ECO:0000256" key="2">
    <source>
        <dbReference type="SAM" id="SignalP"/>
    </source>
</evidence>
<evidence type="ECO:0000256" key="1">
    <source>
        <dbReference type="SAM" id="Phobius"/>
    </source>
</evidence>
<dbReference type="Proteomes" id="UP000696931">
    <property type="component" value="Unassembled WGS sequence"/>
</dbReference>
<dbReference type="InterPro" id="IPR036465">
    <property type="entry name" value="vWFA_dom_sf"/>
</dbReference>
<feature type="signal peptide" evidence="2">
    <location>
        <begin position="1"/>
        <end position="20"/>
    </location>
</feature>
<name>A0A933S9U7_UNCEI</name>
<evidence type="ECO:0000313" key="5">
    <source>
        <dbReference type="Proteomes" id="UP000696931"/>
    </source>
</evidence>
<dbReference type="CDD" id="cd00060">
    <property type="entry name" value="FHA"/>
    <property type="match status" value="1"/>
</dbReference>
<organism evidence="4 5">
    <name type="scientific">Eiseniibacteriota bacterium</name>
    <dbReference type="NCBI Taxonomy" id="2212470"/>
    <lineage>
        <taxon>Bacteria</taxon>
        <taxon>Candidatus Eiseniibacteriota</taxon>
    </lineage>
</organism>
<comment type="caution">
    <text evidence="4">The sequence shown here is derived from an EMBL/GenBank/DDBJ whole genome shotgun (WGS) entry which is preliminary data.</text>
</comment>
<dbReference type="InterPro" id="IPR000253">
    <property type="entry name" value="FHA_dom"/>
</dbReference>
<evidence type="ECO:0000313" key="4">
    <source>
        <dbReference type="EMBL" id="MBI5167853.1"/>
    </source>
</evidence>
<dbReference type="InterPro" id="IPR008984">
    <property type="entry name" value="SMAD_FHA_dom_sf"/>
</dbReference>
<dbReference type="Gene3D" id="3.40.50.410">
    <property type="entry name" value="von Willebrand factor, type A domain"/>
    <property type="match status" value="1"/>
</dbReference>
<reference evidence="4" key="1">
    <citation type="submission" date="2020-07" db="EMBL/GenBank/DDBJ databases">
        <title>Huge and variable diversity of episymbiotic CPR bacteria and DPANN archaea in groundwater ecosystems.</title>
        <authorList>
            <person name="He C.Y."/>
            <person name="Keren R."/>
            <person name="Whittaker M."/>
            <person name="Farag I.F."/>
            <person name="Doudna J."/>
            <person name="Cate J.H.D."/>
            <person name="Banfield J.F."/>
        </authorList>
    </citation>
    <scope>NUCLEOTIDE SEQUENCE</scope>
    <source>
        <strain evidence="4">NC_groundwater_1813_Pr3_B-0.1um_71_17</strain>
    </source>
</reference>
<dbReference type="SUPFAM" id="SSF49879">
    <property type="entry name" value="SMAD/FHA domain"/>
    <property type="match status" value="1"/>
</dbReference>
<evidence type="ECO:0000259" key="3">
    <source>
        <dbReference type="PROSITE" id="PS50006"/>
    </source>
</evidence>
<dbReference type="Gene3D" id="2.60.200.20">
    <property type="match status" value="1"/>
</dbReference>
<accession>A0A933S9U7</accession>
<keyword evidence="1" id="KW-0812">Transmembrane</keyword>
<gene>
    <name evidence="4" type="ORF">HZA61_00050</name>
</gene>
<protein>
    <submittedName>
        <fullName evidence="4">FHA domain-containing protein</fullName>
    </submittedName>
</protein>
<dbReference type="AlphaFoldDB" id="A0A933S9U7"/>
<feature type="domain" description="FHA" evidence="3">
    <location>
        <begin position="358"/>
        <end position="407"/>
    </location>
</feature>